<dbReference type="PANTHER" id="PTHR47371">
    <property type="entry name" value="LIPOTEICHOIC ACID SYNTHASE"/>
    <property type="match status" value="1"/>
</dbReference>
<feature type="active site" evidence="6">
    <location>
        <position position="308"/>
    </location>
</feature>
<accession>A0A1I7AHP5</accession>
<evidence type="ECO:0000313" key="11">
    <source>
        <dbReference type="EMBL" id="SFT74390.1"/>
    </source>
</evidence>
<dbReference type="InterPro" id="IPR012160">
    <property type="entry name" value="LtaS-like"/>
</dbReference>
<reference evidence="11 12" key="1">
    <citation type="submission" date="2016-10" db="EMBL/GenBank/DDBJ databases">
        <authorList>
            <person name="de Groot N.N."/>
        </authorList>
    </citation>
    <scope>NUCLEOTIDE SEQUENCE [LARGE SCALE GENOMIC DNA]</scope>
    <source>
        <strain evidence="11 12">CGMCC 1.7005</strain>
    </source>
</reference>
<name>A0A1I7AHP5_9FLAO</name>
<dbReference type="SUPFAM" id="SSF53649">
    <property type="entry name" value="Alkaline phosphatase-like"/>
    <property type="match status" value="1"/>
</dbReference>
<dbReference type="GO" id="GO:0046872">
    <property type="term" value="F:metal ion binding"/>
    <property type="evidence" value="ECO:0007669"/>
    <property type="project" value="UniProtKB-KW"/>
</dbReference>
<evidence type="ECO:0000256" key="6">
    <source>
        <dbReference type="PIRSR" id="PIRSR005091-1"/>
    </source>
</evidence>
<dbReference type="InterPro" id="IPR050448">
    <property type="entry name" value="OpgB/LTA_synthase_biosynth"/>
</dbReference>
<dbReference type="GO" id="GO:0005886">
    <property type="term" value="C:plasma membrane"/>
    <property type="evidence" value="ECO:0007669"/>
    <property type="project" value="UniProtKB-SubCell"/>
</dbReference>
<organism evidence="11 12">
    <name type="scientific">Lishizhenia tianjinensis</name>
    <dbReference type="NCBI Taxonomy" id="477690"/>
    <lineage>
        <taxon>Bacteria</taxon>
        <taxon>Pseudomonadati</taxon>
        <taxon>Bacteroidota</taxon>
        <taxon>Flavobacteriia</taxon>
        <taxon>Flavobacteriales</taxon>
        <taxon>Crocinitomicaceae</taxon>
        <taxon>Lishizhenia</taxon>
    </lineage>
</organism>
<dbReference type="RefSeq" id="WP_090249170.1">
    <property type="nucleotide sequence ID" value="NZ_FPAS01000003.1"/>
</dbReference>
<dbReference type="PANTHER" id="PTHR47371:SF3">
    <property type="entry name" value="PHOSPHOGLYCEROL TRANSFERASE I"/>
    <property type="match status" value="1"/>
</dbReference>
<evidence type="ECO:0000256" key="1">
    <source>
        <dbReference type="ARBA" id="ARBA00004651"/>
    </source>
</evidence>
<dbReference type="GO" id="GO:0016740">
    <property type="term" value="F:transferase activity"/>
    <property type="evidence" value="ECO:0007669"/>
    <property type="project" value="UniProtKB-KW"/>
</dbReference>
<feature type="binding site" evidence="8">
    <location>
        <position position="479"/>
    </location>
    <ligand>
        <name>Mn(2+)</name>
        <dbReference type="ChEBI" id="CHEBI:29035"/>
    </ligand>
</feature>
<keyword evidence="3 9" id="KW-0812">Transmembrane</keyword>
<evidence type="ECO:0000256" key="5">
    <source>
        <dbReference type="ARBA" id="ARBA00023136"/>
    </source>
</evidence>
<feature type="domain" description="Sulfatase N-terminal" evidence="10">
    <location>
        <begin position="266"/>
        <end position="530"/>
    </location>
</feature>
<evidence type="ECO:0000256" key="7">
    <source>
        <dbReference type="PIRSR" id="PIRSR005091-2"/>
    </source>
</evidence>
<evidence type="ECO:0000256" key="4">
    <source>
        <dbReference type="ARBA" id="ARBA00022989"/>
    </source>
</evidence>
<keyword evidence="2" id="KW-1003">Cell membrane</keyword>
<feature type="transmembrane region" description="Helical" evidence="9">
    <location>
        <begin position="181"/>
        <end position="198"/>
    </location>
</feature>
<keyword evidence="7" id="KW-0479">Metal-binding</keyword>
<keyword evidence="7" id="KW-0464">Manganese</keyword>
<feature type="binding site" evidence="8">
    <location>
        <position position="273"/>
    </location>
    <ligand>
        <name>Mn(2+)</name>
        <dbReference type="ChEBI" id="CHEBI:29035"/>
    </ligand>
</feature>
<evidence type="ECO:0000256" key="3">
    <source>
        <dbReference type="ARBA" id="ARBA00022692"/>
    </source>
</evidence>
<comment type="subcellular location">
    <subcellularLocation>
        <location evidence="1">Cell membrane</location>
        <topology evidence="1">Multi-pass membrane protein</topology>
    </subcellularLocation>
</comment>
<feature type="transmembrane region" description="Helical" evidence="9">
    <location>
        <begin position="50"/>
        <end position="74"/>
    </location>
</feature>
<protein>
    <submittedName>
        <fullName evidence="11">Phosphoglycerol transferase MdoB</fullName>
    </submittedName>
</protein>
<keyword evidence="11" id="KW-0808">Transferase</keyword>
<evidence type="ECO:0000256" key="9">
    <source>
        <dbReference type="SAM" id="Phobius"/>
    </source>
</evidence>
<dbReference type="InterPro" id="IPR000917">
    <property type="entry name" value="Sulfatase_N"/>
</dbReference>
<keyword evidence="4 9" id="KW-1133">Transmembrane helix</keyword>
<evidence type="ECO:0000256" key="2">
    <source>
        <dbReference type="ARBA" id="ARBA00022475"/>
    </source>
</evidence>
<feature type="transmembrane region" description="Helical" evidence="9">
    <location>
        <begin position="142"/>
        <end position="160"/>
    </location>
</feature>
<dbReference type="EMBL" id="FPAS01000003">
    <property type="protein sequence ID" value="SFT74390.1"/>
    <property type="molecule type" value="Genomic_DNA"/>
</dbReference>
<dbReference type="CDD" id="cd16015">
    <property type="entry name" value="LTA_synthase"/>
    <property type="match status" value="1"/>
</dbReference>
<dbReference type="Pfam" id="PF00884">
    <property type="entry name" value="Sulfatase"/>
    <property type="match status" value="1"/>
</dbReference>
<dbReference type="Gene3D" id="3.30.1120.80">
    <property type="match status" value="1"/>
</dbReference>
<feature type="transmembrane region" description="Helical" evidence="9">
    <location>
        <begin position="86"/>
        <end position="105"/>
    </location>
</feature>
<dbReference type="AlphaFoldDB" id="A0A1I7AHP5"/>
<dbReference type="InterPro" id="IPR017850">
    <property type="entry name" value="Alkaline_phosphatase_core_sf"/>
</dbReference>
<keyword evidence="12" id="KW-1185">Reference proteome</keyword>
<dbReference type="Gene3D" id="3.40.720.10">
    <property type="entry name" value="Alkaline Phosphatase, subunit A"/>
    <property type="match status" value="1"/>
</dbReference>
<evidence type="ECO:0000313" key="12">
    <source>
        <dbReference type="Proteomes" id="UP000236454"/>
    </source>
</evidence>
<evidence type="ECO:0000259" key="10">
    <source>
        <dbReference type="Pfam" id="PF00884"/>
    </source>
</evidence>
<keyword evidence="5 9" id="KW-0472">Membrane</keyword>
<feature type="binding site" evidence="7">
    <location>
        <position position="424"/>
    </location>
    <ligand>
        <name>substrate</name>
    </ligand>
</feature>
<dbReference type="PIRSF" id="PIRSF005091">
    <property type="entry name" value="Mmb_sulf_HI1246"/>
    <property type="match status" value="1"/>
</dbReference>
<feature type="transmembrane region" description="Helical" evidence="9">
    <location>
        <begin position="12"/>
        <end position="38"/>
    </location>
</feature>
<gene>
    <name evidence="11" type="ORF">SAMN05216474_2096</name>
</gene>
<feature type="binding site" evidence="8">
    <location>
        <position position="478"/>
    </location>
    <ligand>
        <name>Mn(2+)</name>
        <dbReference type="ChEBI" id="CHEBI:29035"/>
    </ligand>
</feature>
<dbReference type="Proteomes" id="UP000236454">
    <property type="component" value="Unassembled WGS sequence"/>
</dbReference>
<dbReference type="STRING" id="477690.SAMN05216474_2096"/>
<evidence type="ECO:0000256" key="8">
    <source>
        <dbReference type="PIRSR" id="PIRSR005091-3"/>
    </source>
</evidence>
<proteinExistence type="predicted"/>
<dbReference type="OrthoDB" id="9777768at2"/>
<sequence length="627" mass="72043">MKANKFLPKQVVAYFQMFGIALVLLSITRLIFFFANYASFDSWVLQDFLYGIWFDIISVSLLSLPLFVWSNFPLKRKFKTSRLHKIIQYFLFLVLVVGILAFNLMDVEYFKFTSKRSTVDLFSILGAGNDFNQLIFSFIKDFWLLILCFLFLLILSILTYNKTIGKREITEVNWTKDSISFVLMLGLLIILGRGGVGLRPAGILSAAQFTSMQKTALVLNTPFTMIKSYGKKGFTKKEYYPENEIDAYFSPEYPLRHAQKLPENTNVVILILESFGKEWVGPKYTPFLDSLMKESLYFNQAFANGKKSIEAMPSIFAGIPSWSDNPYISSPYGDNNISTLVTELSKKGYSSAFYHGATNGSMRFDEFSSLAGFQKYYGRKEYPNPEHFDGTWGILDEFFNPWAARKMSELKEPFVSGLFTLSSHHPYYIPEAYEAQIPASKYPIARAVAYGDIALRKFFEQAQKEAWYQNTLFVLVADHTPSGSSSYYKHRIGMYQIPIVFYHPQKLLGTGLHPQIMDQIDIYPSLMDVLTNKKAMYAFGQSYTDTTNAEALYYLEGTYMYLKNGYMLSFSQDEAKALYNYQIDTLARYDSLAFYPAIVEEMTADLKARIQVYNNDILSNQMKLEDE</sequence>